<evidence type="ECO:0000259" key="1">
    <source>
        <dbReference type="Pfam" id="PF04784"/>
    </source>
</evidence>
<gene>
    <name evidence="2" type="ORF">PACLA_8A089675</name>
</gene>
<evidence type="ECO:0000313" key="2">
    <source>
        <dbReference type="EMBL" id="CAB4042075.1"/>
    </source>
</evidence>
<accession>A0A7D9K7T1</accession>
<dbReference type="EMBL" id="CACRXK020029427">
    <property type="protein sequence ID" value="CAB4042075.1"/>
    <property type="molecule type" value="Genomic_DNA"/>
</dbReference>
<dbReference type="PANTHER" id="PTHR34386">
    <property type="entry name" value="GLUTAREDOXIN"/>
    <property type="match status" value="1"/>
</dbReference>
<organism evidence="2 3">
    <name type="scientific">Paramuricea clavata</name>
    <name type="common">Red gorgonian</name>
    <name type="synonym">Violescent sea-whip</name>
    <dbReference type="NCBI Taxonomy" id="317549"/>
    <lineage>
        <taxon>Eukaryota</taxon>
        <taxon>Metazoa</taxon>
        <taxon>Cnidaria</taxon>
        <taxon>Anthozoa</taxon>
        <taxon>Octocorallia</taxon>
        <taxon>Malacalcyonacea</taxon>
        <taxon>Plexauridae</taxon>
        <taxon>Paramuricea</taxon>
    </lineage>
</organism>
<dbReference type="GO" id="GO:0009055">
    <property type="term" value="F:electron transfer activity"/>
    <property type="evidence" value="ECO:0007669"/>
    <property type="project" value="TreeGrafter"/>
</dbReference>
<proteinExistence type="predicted"/>
<dbReference type="OrthoDB" id="418495at2759"/>
<feature type="non-terminal residue" evidence="2">
    <location>
        <position position="136"/>
    </location>
</feature>
<protein>
    <recommendedName>
        <fullName evidence="1">DUF547 domain-containing protein</fullName>
    </recommendedName>
</protein>
<dbReference type="InterPro" id="IPR051548">
    <property type="entry name" value="Grx-like_ET"/>
</dbReference>
<dbReference type="Proteomes" id="UP001152795">
    <property type="component" value="Unassembled WGS sequence"/>
</dbReference>
<evidence type="ECO:0000313" key="3">
    <source>
        <dbReference type="Proteomes" id="UP001152795"/>
    </source>
</evidence>
<dbReference type="AlphaFoldDB" id="A0A7D9K7T1"/>
<reference evidence="2" key="1">
    <citation type="submission" date="2020-04" db="EMBL/GenBank/DDBJ databases">
        <authorList>
            <person name="Alioto T."/>
            <person name="Alioto T."/>
            <person name="Gomez Garrido J."/>
        </authorList>
    </citation>
    <scope>NUCLEOTIDE SEQUENCE</scope>
    <source>
        <strain evidence="2">A484AB</strain>
    </source>
</reference>
<dbReference type="InterPro" id="IPR006869">
    <property type="entry name" value="DUF547"/>
</dbReference>
<comment type="caution">
    <text evidence="2">The sequence shown here is derived from an EMBL/GenBank/DDBJ whole genome shotgun (WGS) entry which is preliminary data.</text>
</comment>
<dbReference type="GO" id="GO:0045454">
    <property type="term" value="P:cell redox homeostasis"/>
    <property type="evidence" value="ECO:0007669"/>
    <property type="project" value="TreeGrafter"/>
</dbReference>
<dbReference type="Pfam" id="PF04784">
    <property type="entry name" value="DUF547"/>
    <property type="match status" value="1"/>
</dbReference>
<sequence>MKSSPEFQAYVKHTAELKRVQLDSTPRPEKLSFFINVYNALVIHANVVNGPPVSLWQRYKFFNVVSYIIGGHMYSLHDIESGILRANRRAVASFFRPFSKTDPRLAIALPEPEPMIHFALVCGAKSCPPIKTYTPQ</sequence>
<feature type="domain" description="DUF547" evidence="1">
    <location>
        <begin position="23"/>
        <end position="136"/>
    </location>
</feature>
<dbReference type="PANTHER" id="PTHR34386:SF1">
    <property type="entry name" value="GLUTAREDOXIN-LIKE PROTEIN NRDH"/>
    <property type="match status" value="1"/>
</dbReference>
<name>A0A7D9K7T1_PARCT</name>
<keyword evidence="3" id="KW-1185">Reference proteome</keyword>